<keyword evidence="3" id="KW-0132">Cell division</keyword>
<keyword evidence="6 9" id="KW-0472">Membrane</keyword>
<feature type="domain" description="POTRA" evidence="10">
    <location>
        <begin position="97"/>
        <end position="165"/>
    </location>
</feature>
<dbReference type="Gene3D" id="3.10.20.310">
    <property type="entry name" value="membrane protein fhac"/>
    <property type="match status" value="1"/>
</dbReference>
<dbReference type="Pfam" id="PF08478">
    <property type="entry name" value="POTRA_1"/>
    <property type="match status" value="1"/>
</dbReference>
<feature type="compositionally biased region" description="Basic residues" evidence="8">
    <location>
        <begin position="14"/>
        <end position="26"/>
    </location>
</feature>
<evidence type="ECO:0000256" key="9">
    <source>
        <dbReference type="SAM" id="Phobius"/>
    </source>
</evidence>
<evidence type="ECO:0000259" key="10">
    <source>
        <dbReference type="PROSITE" id="PS51779"/>
    </source>
</evidence>
<feature type="transmembrane region" description="Helical" evidence="9">
    <location>
        <begin position="73"/>
        <end position="97"/>
    </location>
</feature>
<feature type="compositionally biased region" description="Polar residues" evidence="8">
    <location>
        <begin position="364"/>
        <end position="373"/>
    </location>
</feature>
<dbReference type="RefSeq" id="WP_265590815.1">
    <property type="nucleotide sequence ID" value="NZ_BQKC01000001.1"/>
</dbReference>
<evidence type="ECO:0000313" key="11">
    <source>
        <dbReference type="EMBL" id="GJM55496.1"/>
    </source>
</evidence>
<comment type="subcellular location">
    <subcellularLocation>
        <location evidence="1">Membrane</location>
    </subcellularLocation>
</comment>
<feature type="region of interest" description="Disordered" evidence="8">
    <location>
        <begin position="1"/>
        <end position="45"/>
    </location>
</feature>
<proteinExistence type="predicted"/>
<organism evidence="11 12">
    <name type="scientific">Granulimonas faecalis</name>
    <dbReference type="NCBI Taxonomy" id="2894155"/>
    <lineage>
        <taxon>Bacteria</taxon>
        <taxon>Bacillati</taxon>
        <taxon>Actinomycetota</taxon>
        <taxon>Coriobacteriia</taxon>
        <taxon>Coriobacteriales</taxon>
        <taxon>Kribbibacteriaceae</taxon>
        <taxon>Granulimonas</taxon>
    </lineage>
</organism>
<keyword evidence="2" id="KW-1003">Cell membrane</keyword>
<feature type="compositionally biased region" description="Low complexity" evidence="8">
    <location>
        <begin position="341"/>
        <end position="350"/>
    </location>
</feature>
<keyword evidence="5 9" id="KW-1133">Transmembrane helix</keyword>
<dbReference type="Proteomes" id="UP001055025">
    <property type="component" value="Unassembled WGS sequence"/>
</dbReference>
<evidence type="ECO:0000256" key="7">
    <source>
        <dbReference type="ARBA" id="ARBA00023306"/>
    </source>
</evidence>
<feature type="compositionally biased region" description="Polar residues" evidence="8">
    <location>
        <begin position="317"/>
        <end position="328"/>
    </location>
</feature>
<dbReference type="InterPro" id="IPR050487">
    <property type="entry name" value="FtsQ_DivIB"/>
</dbReference>
<keyword evidence="12" id="KW-1185">Reference proteome</keyword>
<sequence>MSGSNRRSNSSASSRRRTDRPARGRRQAPAPRPTRRLAAAGSARETKSVGRLSVAGLGLTDHKRRPWPAALKWAVAALVAVGLVVGALFAASLTPVFTATSIEAEPSDHLTAENIIKLAAVPDGATLLNVDTGAIAERLAKNPWVADVSVRREYPDRLRITVTERDILAIVVVSSGNVAWYLSSDGTWVEPAKLAGGSDSLADQALALARQEGCLLIRDVPGTVSPKAGAKTTDAPILGVIDYQKGFTKGLADQVVSYSASSEEAISCVLESGIEVSLGDPSQISSKEAVVNELMAQHPNQLTYINVRNPAKPSFRRVSSNSVAQGSGVQAPAADGGGGDPQAQGDSSQGSGDGTRTGDGDQSADGSLPTQDG</sequence>
<dbReference type="InterPro" id="IPR013685">
    <property type="entry name" value="POTRA_FtsQ_type"/>
</dbReference>
<dbReference type="PROSITE" id="PS51779">
    <property type="entry name" value="POTRA"/>
    <property type="match status" value="1"/>
</dbReference>
<dbReference type="EMBL" id="BQKC01000001">
    <property type="protein sequence ID" value="GJM55496.1"/>
    <property type="molecule type" value="Genomic_DNA"/>
</dbReference>
<dbReference type="PANTHER" id="PTHR37820:SF1">
    <property type="entry name" value="CELL DIVISION PROTEIN FTSQ"/>
    <property type="match status" value="1"/>
</dbReference>
<evidence type="ECO:0000256" key="6">
    <source>
        <dbReference type="ARBA" id="ARBA00023136"/>
    </source>
</evidence>
<accession>A0AAV5B4K6</accession>
<evidence type="ECO:0000256" key="3">
    <source>
        <dbReference type="ARBA" id="ARBA00022618"/>
    </source>
</evidence>
<dbReference type="InterPro" id="IPR034746">
    <property type="entry name" value="POTRA"/>
</dbReference>
<evidence type="ECO:0000256" key="5">
    <source>
        <dbReference type="ARBA" id="ARBA00022989"/>
    </source>
</evidence>
<evidence type="ECO:0000313" key="12">
    <source>
        <dbReference type="Proteomes" id="UP001055025"/>
    </source>
</evidence>
<comment type="caution">
    <text evidence="11">The sequence shown here is derived from an EMBL/GenBank/DDBJ whole genome shotgun (WGS) entry which is preliminary data.</text>
</comment>
<evidence type="ECO:0000256" key="8">
    <source>
        <dbReference type="SAM" id="MobiDB-lite"/>
    </source>
</evidence>
<keyword evidence="4 9" id="KW-0812">Transmembrane</keyword>
<evidence type="ECO:0000256" key="2">
    <source>
        <dbReference type="ARBA" id="ARBA00022475"/>
    </source>
</evidence>
<dbReference type="GO" id="GO:0051301">
    <property type="term" value="P:cell division"/>
    <property type="evidence" value="ECO:0007669"/>
    <property type="project" value="UniProtKB-KW"/>
</dbReference>
<evidence type="ECO:0000256" key="4">
    <source>
        <dbReference type="ARBA" id="ARBA00022692"/>
    </source>
</evidence>
<dbReference type="AlphaFoldDB" id="A0AAV5B4K6"/>
<protein>
    <recommendedName>
        <fullName evidence="10">POTRA domain-containing protein</fullName>
    </recommendedName>
</protein>
<dbReference type="GO" id="GO:0005886">
    <property type="term" value="C:plasma membrane"/>
    <property type="evidence" value="ECO:0007669"/>
    <property type="project" value="TreeGrafter"/>
</dbReference>
<keyword evidence="7" id="KW-0131">Cell cycle</keyword>
<evidence type="ECO:0000256" key="1">
    <source>
        <dbReference type="ARBA" id="ARBA00004370"/>
    </source>
</evidence>
<gene>
    <name evidence="11" type="ORF">ATOP_11510</name>
</gene>
<feature type="region of interest" description="Disordered" evidence="8">
    <location>
        <begin position="313"/>
        <end position="373"/>
    </location>
</feature>
<name>A0AAV5B4K6_9ACTN</name>
<dbReference type="PANTHER" id="PTHR37820">
    <property type="entry name" value="CELL DIVISION PROTEIN DIVIB"/>
    <property type="match status" value="1"/>
</dbReference>
<reference evidence="11" key="1">
    <citation type="journal article" date="2022" name="Int. J. Syst. Evol. Microbiol.">
        <title>Granulimonas faecalis gen. nov., sp. nov., and Leptogranulimonas caecicola gen. nov., sp. nov., novel lactate-producing Atopobiaceae bacteria isolated from mouse intestines, and an emended description of the family Atopobiaceae.</title>
        <authorList>
            <person name="Morinaga K."/>
            <person name="Kusada H."/>
            <person name="Sakamoto S."/>
            <person name="Murakami T."/>
            <person name="Toyoda A."/>
            <person name="Mori H."/>
            <person name="Meng X.Y."/>
            <person name="Takashino M."/>
            <person name="Murotomi K."/>
            <person name="Tamaki H."/>
        </authorList>
    </citation>
    <scope>NUCLEOTIDE SEQUENCE</scope>
    <source>
        <strain evidence="11">OPF53</strain>
    </source>
</reference>
<feature type="compositionally biased region" description="Low complexity" evidence="8">
    <location>
        <begin position="1"/>
        <end position="13"/>
    </location>
</feature>